<dbReference type="GO" id="GO:0005524">
    <property type="term" value="F:ATP binding"/>
    <property type="evidence" value="ECO:0007669"/>
    <property type="project" value="UniProtKB-KW"/>
</dbReference>
<dbReference type="GO" id="GO:0004715">
    <property type="term" value="F:non-membrane spanning protein tyrosine kinase activity"/>
    <property type="evidence" value="ECO:0007669"/>
    <property type="project" value="UniProtKB-EC"/>
</dbReference>
<dbReference type="InterPro" id="IPR005702">
    <property type="entry name" value="Wzc-like_C"/>
</dbReference>
<dbReference type="AlphaFoldDB" id="A0A0Q9Z898"/>
<proteinExistence type="inferred from homology"/>
<dbReference type="Gene3D" id="3.40.50.300">
    <property type="entry name" value="P-loop containing nucleotide triphosphate hydrolases"/>
    <property type="match status" value="1"/>
</dbReference>
<evidence type="ECO:0000313" key="13">
    <source>
        <dbReference type="Proteomes" id="UP000051643"/>
    </source>
</evidence>
<comment type="similarity">
    <text evidence="1">Belongs to the CpsD/CapB family.</text>
</comment>
<evidence type="ECO:0000256" key="1">
    <source>
        <dbReference type="ARBA" id="ARBA00007316"/>
    </source>
</evidence>
<evidence type="ECO:0000256" key="2">
    <source>
        <dbReference type="ARBA" id="ARBA00011903"/>
    </source>
</evidence>
<evidence type="ECO:0000256" key="8">
    <source>
        <dbReference type="ARBA" id="ARBA00051245"/>
    </source>
</evidence>
<evidence type="ECO:0000259" key="10">
    <source>
        <dbReference type="Pfam" id="PF13614"/>
    </source>
</evidence>
<evidence type="ECO:0000313" key="12">
    <source>
        <dbReference type="EMBL" id="KRG29189.1"/>
    </source>
</evidence>
<dbReference type="PANTHER" id="PTHR32309">
    <property type="entry name" value="TYROSINE-PROTEIN KINASE"/>
    <property type="match status" value="1"/>
</dbReference>
<keyword evidence="9" id="KW-0812">Transmembrane</keyword>
<dbReference type="SUPFAM" id="SSF52540">
    <property type="entry name" value="P-loop containing nucleoside triphosphate hydrolases"/>
    <property type="match status" value="1"/>
</dbReference>
<name>A0A0Q9Z898_9FLAO</name>
<feature type="domain" description="AAA" evidence="10">
    <location>
        <begin position="586"/>
        <end position="717"/>
    </location>
</feature>
<keyword evidence="4" id="KW-0547">Nucleotide-binding</keyword>
<keyword evidence="6" id="KW-0067">ATP-binding</keyword>
<evidence type="ECO:0000256" key="4">
    <source>
        <dbReference type="ARBA" id="ARBA00022741"/>
    </source>
</evidence>
<dbReference type="PANTHER" id="PTHR32309:SF13">
    <property type="entry name" value="FERRIC ENTEROBACTIN TRANSPORT PROTEIN FEPE"/>
    <property type="match status" value="1"/>
</dbReference>
<keyword evidence="9" id="KW-1133">Transmembrane helix</keyword>
<feature type="transmembrane region" description="Helical" evidence="9">
    <location>
        <begin position="28"/>
        <end position="46"/>
    </location>
</feature>
<evidence type="ECO:0000256" key="9">
    <source>
        <dbReference type="SAM" id="Phobius"/>
    </source>
</evidence>
<dbReference type="InterPro" id="IPR032807">
    <property type="entry name" value="GNVR"/>
</dbReference>
<evidence type="ECO:0000259" key="11">
    <source>
        <dbReference type="Pfam" id="PF13807"/>
    </source>
</evidence>
<keyword evidence="3" id="KW-0808">Transferase</keyword>
<keyword evidence="9" id="KW-0472">Membrane</keyword>
<dbReference type="OrthoDB" id="9794577at2"/>
<dbReference type="InterPro" id="IPR027417">
    <property type="entry name" value="P-loop_NTPase"/>
</dbReference>
<dbReference type="EC" id="2.7.10.2" evidence="2"/>
<dbReference type="InterPro" id="IPR050445">
    <property type="entry name" value="Bact_polysacc_biosynth/exp"/>
</dbReference>
<keyword evidence="7" id="KW-0829">Tyrosine-protein kinase</keyword>
<dbReference type="Pfam" id="PF13614">
    <property type="entry name" value="AAA_31"/>
    <property type="match status" value="1"/>
</dbReference>
<feature type="transmembrane region" description="Helical" evidence="9">
    <location>
        <begin position="495"/>
        <end position="515"/>
    </location>
</feature>
<dbReference type="InterPro" id="IPR025669">
    <property type="entry name" value="AAA_dom"/>
</dbReference>
<gene>
    <name evidence="12" type="ORF">APR42_04455</name>
</gene>
<evidence type="ECO:0000256" key="7">
    <source>
        <dbReference type="ARBA" id="ARBA00023137"/>
    </source>
</evidence>
<dbReference type="RefSeq" id="WP_057481660.1">
    <property type="nucleotide sequence ID" value="NZ_BMWR01000003.1"/>
</dbReference>
<dbReference type="Pfam" id="PF13807">
    <property type="entry name" value="GNVR"/>
    <property type="match status" value="1"/>
</dbReference>
<dbReference type="EMBL" id="LKTP01000012">
    <property type="protein sequence ID" value="KRG29189.1"/>
    <property type="molecule type" value="Genomic_DNA"/>
</dbReference>
<keyword evidence="13" id="KW-1185">Reference proteome</keyword>
<evidence type="ECO:0000256" key="5">
    <source>
        <dbReference type="ARBA" id="ARBA00022777"/>
    </source>
</evidence>
<dbReference type="STRING" id="270918.APR42_04455"/>
<feature type="domain" description="Tyrosine-protein kinase G-rich" evidence="11">
    <location>
        <begin position="445"/>
        <end position="518"/>
    </location>
</feature>
<keyword evidence="5 12" id="KW-0418">Kinase</keyword>
<dbReference type="NCBIfam" id="TIGR01007">
    <property type="entry name" value="eps_fam"/>
    <property type="match status" value="1"/>
</dbReference>
<comment type="catalytic activity">
    <reaction evidence="8">
        <text>L-tyrosyl-[protein] + ATP = O-phospho-L-tyrosyl-[protein] + ADP + H(+)</text>
        <dbReference type="Rhea" id="RHEA:10596"/>
        <dbReference type="Rhea" id="RHEA-COMP:10136"/>
        <dbReference type="Rhea" id="RHEA-COMP:20101"/>
        <dbReference type="ChEBI" id="CHEBI:15378"/>
        <dbReference type="ChEBI" id="CHEBI:30616"/>
        <dbReference type="ChEBI" id="CHEBI:46858"/>
        <dbReference type="ChEBI" id="CHEBI:61978"/>
        <dbReference type="ChEBI" id="CHEBI:456216"/>
        <dbReference type="EC" id="2.7.10.2"/>
    </reaction>
</comment>
<dbReference type="Proteomes" id="UP000051643">
    <property type="component" value="Unassembled WGS sequence"/>
</dbReference>
<dbReference type="GO" id="GO:0005886">
    <property type="term" value="C:plasma membrane"/>
    <property type="evidence" value="ECO:0007669"/>
    <property type="project" value="TreeGrafter"/>
</dbReference>
<evidence type="ECO:0000256" key="6">
    <source>
        <dbReference type="ARBA" id="ARBA00022840"/>
    </source>
</evidence>
<accession>A0A0Q9Z898</accession>
<protein>
    <recommendedName>
        <fullName evidence="2">non-specific protein-tyrosine kinase</fullName>
        <ecNumber evidence="2">2.7.10.2</ecNumber>
    </recommendedName>
</protein>
<sequence>MEELNDFNEEKEESTFDLKAELFKYLAYWKWILLGFLIGGLLAYLYNRYTIPKYNTEATMMIVDDQEKNAMNATPSGGGAIFSLEDDGIQNHIEKLKSKQLVESVVEELNHNISYFIEGNVITVEAYKSSPVLIEFITPDSIIHSISKNLIVTPTSDTSFKLEEEATGYSENHSIGEVIKLDNIQFTILPKSGEEEGTFRKTSSVNIRIQPLRAVAAEYISKLQIAQKGQAKDILSLSIVQETPEKSEDFLNKLMERFNEEGVKDKQEVAENTTKFIQDRLEMITTELDSVEVNIADFKRDNQIMDVSSGASQFQSKFTATEQEIFNIETQLELLNSVEELLRNQGKYELLPDVGISEGGVSGLVNSYNTLIMERNMYLEGGTERNPIVKTITQQLDSLRENLFENIESTRRSLNVRLRELNQRGNVAQGQFSNFPGLEKGMRSIERQQQIKEQLYLFLLQRREEAAISFAATASVARVIDAPFTNNNPVDPKPWLILVGGFIIGLIIPILIIFAKNMLDTKVHHKGELSGLIKHIPFIGEVPRIGAEQNERIELNDRTPLAESFRILRTNLAYLFQNKDKDRGEIIFVTSTIKGEGKTFVSYNMARTLASTGKKVLLIGADIRNPKLHRYGEISDAAPKGLSDYLYDFEVTENEVISIEKQAGIKVDMVLSGPIPPNPAELLMNDRLESLLEYAAGVYDYVLVDTAPTMIVTDTLLVSPLADTTLYVVRADFTDKKMLEFPKELKQQGKLKSPAIILNDVDYSKFSYGAKYGYSYGYGYGYGADKESRWQRIRNKMFGNK</sequence>
<comment type="caution">
    <text evidence="12">The sequence shown here is derived from an EMBL/GenBank/DDBJ whole genome shotgun (WGS) entry which is preliminary data.</text>
</comment>
<evidence type="ECO:0000256" key="3">
    <source>
        <dbReference type="ARBA" id="ARBA00022679"/>
    </source>
</evidence>
<reference evidence="12" key="1">
    <citation type="submission" date="2015-10" db="EMBL/GenBank/DDBJ databases">
        <title>Draft genome sequence of Salegentibacter mishustinae KCTC 12263.</title>
        <authorList>
            <person name="Lin W."/>
            <person name="Zheng Q."/>
        </authorList>
    </citation>
    <scope>NUCLEOTIDE SEQUENCE [LARGE SCALE GENOMIC DNA]</scope>
    <source>
        <strain evidence="12">KCTC 12263</strain>
    </source>
</reference>
<organism evidence="12 13">
    <name type="scientific">Salegentibacter mishustinae</name>
    <dbReference type="NCBI Taxonomy" id="270918"/>
    <lineage>
        <taxon>Bacteria</taxon>
        <taxon>Pseudomonadati</taxon>
        <taxon>Bacteroidota</taxon>
        <taxon>Flavobacteriia</taxon>
        <taxon>Flavobacteriales</taxon>
        <taxon>Flavobacteriaceae</taxon>
        <taxon>Salegentibacter</taxon>
    </lineage>
</organism>
<dbReference type="CDD" id="cd05387">
    <property type="entry name" value="BY-kinase"/>
    <property type="match status" value="1"/>
</dbReference>